<comment type="caution">
    <text evidence="6">The sequence shown here is derived from an EMBL/GenBank/DDBJ whole genome shotgun (WGS) entry which is preliminary data.</text>
</comment>
<organism evidence="6 7">
    <name type="scientific">Sphagnum jensenii</name>
    <dbReference type="NCBI Taxonomy" id="128206"/>
    <lineage>
        <taxon>Eukaryota</taxon>
        <taxon>Viridiplantae</taxon>
        <taxon>Streptophyta</taxon>
        <taxon>Embryophyta</taxon>
        <taxon>Bryophyta</taxon>
        <taxon>Sphagnophytina</taxon>
        <taxon>Sphagnopsida</taxon>
        <taxon>Sphagnales</taxon>
        <taxon>Sphagnaceae</taxon>
        <taxon>Sphagnum</taxon>
    </lineage>
</organism>
<proteinExistence type="inferred from homology"/>
<dbReference type="EMBL" id="CAXAQS010000199">
    <property type="protein sequence ID" value="CAK9250577.1"/>
    <property type="molecule type" value="Genomic_DNA"/>
</dbReference>
<dbReference type="SMART" id="SM00369">
    <property type="entry name" value="LRR_TYP"/>
    <property type="match status" value="6"/>
</dbReference>
<dbReference type="PROSITE" id="PS51450">
    <property type="entry name" value="LRR"/>
    <property type="match status" value="2"/>
</dbReference>
<accession>A0ABP0V8Y1</accession>
<dbReference type="Pfam" id="PF23598">
    <property type="entry name" value="LRR_14"/>
    <property type="match status" value="1"/>
</dbReference>
<keyword evidence="7" id="KW-1185">Reference proteome</keyword>
<dbReference type="PANTHER" id="PTHR48051:SF54">
    <property type="entry name" value="LEUCINE-RICH REPEAT-CONTAINING PROTEIN"/>
    <property type="match status" value="1"/>
</dbReference>
<evidence type="ECO:0000259" key="5">
    <source>
        <dbReference type="Pfam" id="PF23598"/>
    </source>
</evidence>
<feature type="compositionally biased region" description="Polar residues" evidence="4">
    <location>
        <begin position="158"/>
        <end position="203"/>
    </location>
</feature>
<name>A0ABP0V8Y1_9BRYO</name>
<dbReference type="SMART" id="SM00365">
    <property type="entry name" value="LRR_SD22"/>
    <property type="match status" value="4"/>
</dbReference>
<dbReference type="SUPFAM" id="SSF52058">
    <property type="entry name" value="L domain-like"/>
    <property type="match status" value="1"/>
</dbReference>
<dbReference type="Pfam" id="PF00560">
    <property type="entry name" value="LRR_1"/>
    <property type="match status" value="2"/>
</dbReference>
<protein>
    <recommendedName>
        <fullName evidence="5">Disease resistance R13L4/SHOC-2-like LRR domain-containing protein</fullName>
    </recommendedName>
</protein>
<evidence type="ECO:0000313" key="6">
    <source>
        <dbReference type="EMBL" id="CAK9250577.1"/>
    </source>
</evidence>
<dbReference type="InterPro" id="IPR001611">
    <property type="entry name" value="Leu-rich_rpt"/>
</dbReference>
<comment type="similarity">
    <text evidence="3">Belongs to the SHOC2 family.</text>
</comment>
<dbReference type="InterPro" id="IPR003591">
    <property type="entry name" value="Leu-rich_rpt_typical-subtyp"/>
</dbReference>
<dbReference type="Proteomes" id="UP001497444">
    <property type="component" value="Unassembled WGS sequence"/>
</dbReference>
<dbReference type="PANTHER" id="PTHR48051">
    <property type="match status" value="1"/>
</dbReference>
<evidence type="ECO:0000256" key="4">
    <source>
        <dbReference type="SAM" id="MobiDB-lite"/>
    </source>
</evidence>
<feature type="compositionally biased region" description="Polar residues" evidence="4">
    <location>
        <begin position="133"/>
        <end position="148"/>
    </location>
</feature>
<gene>
    <name evidence="6" type="ORF">CSSPJE1EN1_LOCUS25955</name>
</gene>
<feature type="domain" description="Disease resistance R13L4/SHOC-2-like LRR" evidence="5">
    <location>
        <begin position="298"/>
        <end position="418"/>
    </location>
</feature>
<dbReference type="SMART" id="SM00364">
    <property type="entry name" value="LRR_BAC"/>
    <property type="match status" value="8"/>
</dbReference>
<dbReference type="InterPro" id="IPR055414">
    <property type="entry name" value="LRR_R13L4/SHOC2-like"/>
</dbReference>
<keyword evidence="2" id="KW-0677">Repeat</keyword>
<dbReference type="Gene3D" id="3.80.10.10">
    <property type="entry name" value="Ribonuclease Inhibitor"/>
    <property type="match status" value="2"/>
</dbReference>
<evidence type="ECO:0000256" key="2">
    <source>
        <dbReference type="ARBA" id="ARBA00022737"/>
    </source>
</evidence>
<reference evidence="6" key="1">
    <citation type="submission" date="2024-02" db="EMBL/GenBank/DDBJ databases">
        <authorList>
            <consortium name="ELIXIR-Norway"/>
            <consortium name="Elixir Norway"/>
        </authorList>
    </citation>
    <scope>NUCLEOTIDE SEQUENCE</scope>
</reference>
<evidence type="ECO:0000256" key="1">
    <source>
        <dbReference type="ARBA" id="ARBA00022614"/>
    </source>
</evidence>
<dbReference type="InterPro" id="IPR032675">
    <property type="entry name" value="LRR_dom_sf"/>
</dbReference>
<dbReference type="InterPro" id="IPR050216">
    <property type="entry name" value="LRR_domain-containing"/>
</dbReference>
<feature type="region of interest" description="Disordered" evidence="4">
    <location>
        <begin position="130"/>
        <end position="215"/>
    </location>
</feature>
<keyword evidence="1" id="KW-0433">Leucine-rich repeat</keyword>
<sequence length="535" mass="59192">MARRTETLEDIVSEMARLQGSLPARPGPEEVQIAQQTLSRVDAALATRLEELFSQPRPAAVPNPVFRAFQEMREDVLRSQAQADKRMAMATMEIETRHRHYEALVQRVQTAASHPIHNSPIGNGVLNEYNRDGGSSHSASEKFNTSLPAVSEDGTVPETGSNFLDTRYSTPSASRTGTESWWSSPVLSSNGASNAMSRDTSSAGLARSRGPSTAPGFLEMRIVDEDGVEGVRSFSPQLLETLEQAAAQKLESLNLSSKAISWLPESIGLVTNLTSLDLSGNRLQTLPESIGELSRLTFLDVQSNQLKKLPEALGCLTNLTTLSIQKNYIEELPWTIGLCTSLVEFNADFNQLKALPEAIGHLKSLQRLSVHLNSLKSLPTTMSSLTNLTDLDVHFNQLESIPQSLCFLPHLRRLDVSSNFTELQELPNSIGHLQSLQDLNISFNHIMVLPDSFGMLTGLQKLTLDGNPWRIPPREVAQQGKEAVLEFMNNLVEQREIERARPPKTGLVSMMTVFRKKNKSKKFNMKDTLDLNIKA</sequence>
<evidence type="ECO:0000256" key="3">
    <source>
        <dbReference type="ARBA" id="ARBA00023786"/>
    </source>
</evidence>
<evidence type="ECO:0000313" key="7">
    <source>
        <dbReference type="Proteomes" id="UP001497444"/>
    </source>
</evidence>